<protein>
    <submittedName>
        <fullName evidence="3">Universal stress protein</fullName>
    </submittedName>
</protein>
<comment type="similarity">
    <text evidence="1">Belongs to the universal stress protein A family.</text>
</comment>
<dbReference type="InterPro" id="IPR006016">
    <property type="entry name" value="UspA"/>
</dbReference>
<evidence type="ECO:0000256" key="1">
    <source>
        <dbReference type="ARBA" id="ARBA00008791"/>
    </source>
</evidence>
<evidence type="ECO:0000313" key="4">
    <source>
        <dbReference type="Proteomes" id="UP000258613"/>
    </source>
</evidence>
<dbReference type="Gene3D" id="3.40.50.620">
    <property type="entry name" value="HUPs"/>
    <property type="match status" value="1"/>
</dbReference>
<gene>
    <name evidence="3" type="ORF">AArcMg_1415</name>
</gene>
<dbReference type="InterPro" id="IPR014729">
    <property type="entry name" value="Rossmann-like_a/b/a_fold"/>
</dbReference>
<dbReference type="SUPFAM" id="SSF52402">
    <property type="entry name" value="Adenine nucleotide alpha hydrolases-like"/>
    <property type="match status" value="1"/>
</dbReference>
<dbReference type="CDD" id="cd00293">
    <property type="entry name" value="USP-like"/>
    <property type="match status" value="1"/>
</dbReference>
<dbReference type="Proteomes" id="UP000258613">
    <property type="component" value="Chromosome"/>
</dbReference>
<dbReference type="Pfam" id="PF00582">
    <property type="entry name" value="Usp"/>
    <property type="match status" value="1"/>
</dbReference>
<dbReference type="AlphaFoldDB" id="A0A346PPI5"/>
<dbReference type="PANTHER" id="PTHR46268">
    <property type="entry name" value="STRESS RESPONSE PROTEIN NHAX"/>
    <property type="match status" value="1"/>
</dbReference>
<feature type="domain" description="UspA" evidence="2">
    <location>
        <begin position="36"/>
        <end position="116"/>
    </location>
</feature>
<dbReference type="EMBL" id="CP027033">
    <property type="protein sequence ID" value="AXR81430.1"/>
    <property type="molecule type" value="Genomic_DNA"/>
</dbReference>
<evidence type="ECO:0000259" key="2">
    <source>
        <dbReference type="Pfam" id="PF00582"/>
    </source>
</evidence>
<dbReference type="InterPro" id="IPR006015">
    <property type="entry name" value="Universal_stress_UspA"/>
</dbReference>
<organism evidence="3 4">
    <name type="scientific">Natrarchaeobaculum sulfurireducens</name>
    <dbReference type="NCBI Taxonomy" id="2044521"/>
    <lineage>
        <taxon>Archaea</taxon>
        <taxon>Methanobacteriati</taxon>
        <taxon>Methanobacteriota</taxon>
        <taxon>Stenosarchaea group</taxon>
        <taxon>Halobacteria</taxon>
        <taxon>Halobacteriales</taxon>
        <taxon>Natrialbaceae</taxon>
        <taxon>Natrarchaeobaculum</taxon>
    </lineage>
</organism>
<dbReference type="KEGG" id="nag:AArcMg_1415"/>
<dbReference type="PRINTS" id="PR01438">
    <property type="entry name" value="UNVRSLSTRESS"/>
</dbReference>
<reference evidence="4" key="1">
    <citation type="submission" date="2018-02" db="EMBL/GenBank/DDBJ databases">
        <title>Phenotypic and genomic properties of facultatively anaerobic sulfur-reducing natronoarchaea from hypersaline soda lakes.</title>
        <authorList>
            <person name="Sorokin D.Y."/>
            <person name="Kublanov I.V."/>
            <person name="Roman P."/>
            <person name="Sinninghe Damste J.S."/>
            <person name="Golyshin P.N."/>
            <person name="Rojo D."/>
            <person name="Ciordia S."/>
            <person name="Mena M.D.C."/>
            <person name="Ferrer M."/>
            <person name="Messina E."/>
            <person name="Smedile F."/>
            <person name="La Spada G."/>
            <person name="La Cono V."/>
            <person name="Yakimov M.M."/>
        </authorList>
    </citation>
    <scope>NUCLEOTIDE SEQUENCE [LARGE SCALE GENOMIC DNA]</scope>
    <source>
        <strain evidence="4">AArc-Mg</strain>
    </source>
</reference>
<evidence type="ECO:0000313" key="3">
    <source>
        <dbReference type="EMBL" id="AXR81430.1"/>
    </source>
</evidence>
<sequence>MYALSVIDTADLLGVGVFGDRADFEPSVEPLGGAASRAVGAVEERARELSEHGDDVEGVTVVRQGSPCETILEYAAEIDADLIVLGTYGRRGLSRALLGSTTERVVRTADVPVLAVQMGDAG</sequence>
<name>A0A346PPI5_9EURY</name>
<accession>A0A346PPI5</accession>
<proteinExistence type="inferred from homology"/>
<dbReference type="PANTHER" id="PTHR46268:SF6">
    <property type="entry name" value="UNIVERSAL STRESS PROTEIN UP12"/>
    <property type="match status" value="1"/>
</dbReference>
<keyword evidence="4" id="KW-1185">Reference proteome</keyword>